<sequence length="202" mass="20897">MPGVLPPSLDQTAGDGCRADRETTMTMSRMRLHRPIATRAAGALLALAMAATAASAAGGGGGGTSGGGSGGSTPDRMVAVPGGLPTSPQTYAKAVALIKAGHYQQGYDLLAASGMQDADTLNYMGYASRKLGHLKAAETYYKRALAVNPNHIGALEYYGEALVKMGRIDQAKRNLARLETLCGMNCEEYHDLAHAIASGKPS</sequence>
<proteinExistence type="predicted"/>
<dbReference type="PROSITE" id="PS50005">
    <property type="entry name" value="TPR"/>
    <property type="match status" value="1"/>
</dbReference>
<feature type="region of interest" description="Disordered" evidence="2">
    <location>
        <begin position="58"/>
        <end position="78"/>
    </location>
</feature>
<reference evidence="3 4" key="1">
    <citation type="submission" date="2019-09" db="EMBL/GenBank/DDBJ databases">
        <title>Segnochrobactrum spirostomi gen. nov., sp. nov., isolated from the ciliate Spirostomum cf. yagiui and description of a novel family, Segnochrobactraceae fam. nov. within the order Rhizobiales of the class Alphaproteobacteria.</title>
        <authorList>
            <person name="Akter S."/>
            <person name="Shazib S.U.A."/>
            <person name="Shin M.K."/>
        </authorList>
    </citation>
    <scope>NUCLEOTIDE SEQUENCE [LARGE SCALE GENOMIC DNA]</scope>
    <source>
        <strain evidence="3 4">Sp-1</strain>
    </source>
</reference>
<organism evidence="3 4">
    <name type="scientific">Segnochrobactrum spirostomi</name>
    <dbReference type="NCBI Taxonomy" id="2608987"/>
    <lineage>
        <taxon>Bacteria</taxon>
        <taxon>Pseudomonadati</taxon>
        <taxon>Pseudomonadota</taxon>
        <taxon>Alphaproteobacteria</taxon>
        <taxon>Hyphomicrobiales</taxon>
        <taxon>Segnochrobactraceae</taxon>
        <taxon>Segnochrobactrum</taxon>
    </lineage>
</organism>
<accession>A0A6A7Y0Q8</accession>
<evidence type="ECO:0000313" key="3">
    <source>
        <dbReference type="EMBL" id="MQT11412.1"/>
    </source>
</evidence>
<gene>
    <name evidence="3" type="ORF">F0357_01720</name>
</gene>
<dbReference type="SUPFAM" id="SSF48452">
    <property type="entry name" value="TPR-like"/>
    <property type="match status" value="1"/>
</dbReference>
<dbReference type="InterPro" id="IPR011990">
    <property type="entry name" value="TPR-like_helical_dom_sf"/>
</dbReference>
<dbReference type="SMART" id="SM00028">
    <property type="entry name" value="TPR"/>
    <property type="match status" value="1"/>
</dbReference>
<evidence type="ECO:0000256" key="2">
    <source>
        <dbReference type="SAM" id="MobiDB-lite"/>
    </source>
</evidence>
<dbReference type="Gene3D" id="1.25.40.10">
    <property type="entry name" value="Tetratricopeptide repeat domain"/>
    <property type="match status" value="1"/>
</dbReference>
<keyword evidence="1" id="KW-0802">TPR repeat</keyword>
<protein>
    <submittedName>
        <fullName evidence="3">Tetratricopeptide repeat protein</fullName>
    </submittedName>
</protein>
<comment type="caution">
    <text evidence="3">The sequence shown here is derived from an EMBL/GenBank/DDBJ whole genome shotgun (WGS) entry which is preliminary data.</text>
</comment>
<evidence type="ECO:0000313" key="4">
    <source>
        <dbReference type="Proteomes" id="UP000332515"/>
    </source>
</evidence>
<dbReference type="InterPro" id="IPR019734">
    <property type="entry name" value="TPR_rpt"/>
</dbReference>
<feature type="repeat" description="TPR" evidence="1">
    <location>
        <begin position="118"/>
        <end position="151"/>
    </location>
</feature>
<dbReference type="Proteomes" id="UP000332515">
    <property type="component" value="Unassembled WGS sequence"/>
</dbReference>
<name>A0A6A7Y0Q8_9HYPH</name>
<dbReference type="Pfam" id="PF14559">
    <property type="entry name" value="TPR_19"/>
    <property type="match status" value="1"/>
</dbReference>
<keyword evidence="4" id="KW-1185">Reference proteome</keyword>
<feature type="compositionally biased region" description="Gly residues" evidence="2">
    <location>
        <begin position="58"/>
        <end position="71"/>
    </location>
</feature>
<dbReference type="EMBL" id="VWNA01000001">
    <property type="protein sequence ID" value="MQT11412.1"/>
    <property type="molecule type" value="Genomic_DNA"/>
</dbReference>
<evidence type="ECO:0000256" key="1">
    <source>
        <dbReference type="PROSITE-ProRule" id="PRU00339"/>
    </source>
</evidence>
<dbReference type="AlphaFoldDB" id="A0A6A7Y0Q8"/>